<evidence type="ECO:0000313" key="1">
    <source>
        <dbReference type="EMBL" id="KAF7125104.1"/>
    </source>
</evidence>
<dbReference type="AlphaFoldDB" id="A0A834LA72"/>
<protein>
    <submittedName>
        <fullName evidence="1">Uncharacterized protein</fullName>
    </submittedName>
</protein>
<sequence>MKQSPPSSVILNLASDAYIRGKVNFIVLPSRSVTCLSYGCEIWINIIGNFSLDENATVLAGTFELEAYNVSFCNESAVNATGLDGSPPAQTSGTSQGWTGWVGAEGLLCD</sequence>
<keyword evidence="2" id="KW-1185">Reference proteome</keyword>
<dbReference type="OrthoDB" id="1722131at2759"/>
<dbReference type="PANTHER" id="PTHR31513">
    <property type="entry name" value="EPHRIN TYPE-B RECEPTOR"/>
    <property type="match status" value="1"/>
</dbReference>
<dbReference type="Proteomes" id="UP000626092">
    <property type="component" value="Unassembled WGS sequence"/>
</dbReference>
<accession>A0A834LA72</accession>
<gene>
    <name evidence="1" type="ORF">RHSIM_Rhsim12G0125900</name>
</gene>
<dbReference type="PANTHER" id="PTHR31513:SF1">
    <property type="entry name" value="EPHRIN TYPE-B RECEPTOR"/>
    <property type="match status" value="1"/>
</dbReference>
<evidence type="ECO:0000313" key="2">
    <source>
        <dbReference type="Proteomes" id="UP000626092"/>
    </source>
</evidence>
<organism evidence="1 2">
    <name type="scientific">Rhododendron simsii</name>
    <name type="common">Sims's rhododendron</name>
    <dbReference type="NCBI Taxonomy" id="118357"/>
    <lineage>
        <taxon>Eukaryota</taxon>
        <taxon>Viridiplantae</taxon>
        <taxon>Streptophyta</taxon>
        <taxon>Embryophyta</taxon>
        <taxon>Tracheophyta</taxon>
        <taxon>Spermatophyta</taxon>
        <taxon>Magnoliopsida</taxon>
        <taxon>eudicotyledons</taxon>
        <taxon>Gunneridae</taxon>
        <taxon>Pentapetalae</taxon>
        <taxon>asterids</taxon>
        <taxon>Ericales</taxon>
        <taxon>Ericaceae</taxon>
        <taxon>Ericoideae</taxon>
        <taxon>Rhodoreae</taxon>
        <taxon>Rhododendron</taxon>
    </lineage>
</organism>
<proteinExistence type="predicted"/>
<name>A0A834LA72_RHOSS</name>
<comment type="caution">
    <text evidence="1">The sequence shown here is derived from an EMBL/GenBank/DDBJ whole genome shotgun (WGS) entry which is preliminary data.</text>
</comment>
<reference evidence="1" key="1">
    <citation type="submission" date="2019-11" db="EMBL/GenBank/DDBJ databases">
        <authorList>
            <person name="Liu Y."/>
            <person name="Hou J."/>
            <person name="Li T.-Q."/>
            <person name="Guan C.-H."/>
            <person name="Wu X."/>
            <person name="Wu H.-Z."/>
            <person name="Ling F."/>
            <person name="Zhang R."/>
            <person name="Shi X.-G."/>
            <person name="Ren J.-P."/>
            <person name="Chen E.-F."/>
            <person name="Sun J.-M."/>
        </authorList>
    </citation>
    <scope>NUCLEOTIDE SEQUENCE</scope>
    <source>
        <strain evidence="1">Adult_tree_wgs_1</strain>
        <tissue evidence="1">Leaves</tissue>
    </source>
</reference>
<dbReference type="EMBL" id="WJXA01000012">
    <property type="protein sequence ID" value="KAF7125104.1"/>
    <property type="molecule type" value="Genomic_DNA"/>
</dbReference>